<reference evidence="3 4" key="1">
    <citation type="submission" date="2020-08" db="EMBL/GenBank/DDBJ databases">
        <title>Genomic Encyclopedia of Type Strains, Phase III (KMG-III): the genomes of soil and plant-associated and newly described type strains.</title>
        <authorList>
            <person name="Whitman W."/>
        </authorList>
    </citation>
    <scope>NUCLEOTIDE SEQUENCE [LARGE SCALE GENOMIC DNA]</scope>
    <source>
        <strain evidence="3 4">CECT 7282</strain>
    </source>
</reference>
<gene>
    <name evidence="3" type="ORF">FHR94_003755</name>
</gene>
<protein>
    <submittedName>
        <fullName evidence="3">Sporulation protein YlmC with PRC-barrel domain</fullName>
    </submittedName>
</protein>
<feature type="domain" description="PRC-barrel" evidence="2">
    <location>
        <begin position="34"/>
        <end position="94"/>
    </location>
</feature>
<evidence type="ECO:0000313" key="4">
    <source>
        <dbReference type="Proteomes" id="UP000547614"/>
    </source>
</evidence>
<evidence type="ECO:0000256" key="1">
    <source>
        <dbReference type="SAM" id="SignalP"/>
    </source>
</evidence>
<dbReference type="AlphaFoldDB" id="A0A839VEU1"/>
<accession>A0A839VEU1</accession>
<keyword evidence="1" id="KW-0732">Signal</keyword>
<dbReference type="Gene3D" id="2.30.30.240">
    <property type="entry name" value="PRC-barrel domain"/>
    <property type="match status" value="1"/>
</dbReference>
<evidence type="ECO:0000259" key="2">
    <source>
        <dbReference type="Pfam" id="PF05239"/>
    </source>
</evidence>
<name>A0A839VEU1_9GAMM</name>
<dbReference type="Proteomes" id="UP000547614">
    <property type="component" value="Unassembled WGS sequence"/>
</dbReference>
<keyword evidence="4" id="KW-1185">Reference proteome</keyword>
<dbReference type="Pfam" id="PF05239">
    <property type="entry name" value="PRC"/>
    <property type="match status" value="1"/>
</dbReference>
<organism evidence="3 4">
    <name type="scientific">Halomonas cerina</name>
    <dbReference type="NCBI Taxonomy" id="447424"/>
    <lineage>
        <taxon>Bacteria</taxon>
        <taxon>Pseudomonadati</taxon>
        <taxon>Pseudomonadota</taxon>
        <taxon>Gammaproteobacteria</taxon>
        <taxon>Oceanospirillales</taxon>
        <taxon>Halomonadaceae</taxon>
        <taxon>Halomonas</taxon>
    </lineage>
</organism>
<feature type="signal peptide" evidence="1">
    <location>
        <begin position="1"/>
        <end position="29"/>
    </location>
</feature>
<sequence>MTLDRPLVTALLAATLCAGGLAVSQAAQAESQGLYSASELLDADVYTRQSSDGEIGEVEDVLLDNDMRVRALVIDTGQLLDMQGQQQYVVETGKFTVETRQGDSLDTLEYRITLDLTEDELARQPEYTDTWWNAATQSLQQAWAETREGAASAWETTQEGASQAMDRIGQALERVGKQVQEASDQ</sequence>
<dbReference type="InterPro" id="IPR011033">
    <property type="entry name" value="PRC_barrel-like_sf"/>
</dbReference>
<dbReference type="EMBL" id="JACHXP010000030">
    <property type="protein sequence ID" value="MBB3192460.1"/>
    <property type="molecule type" value="Genomic_DNA"/>
</dbReference>
<dbReference type="SUPFAM" id="SSF50346">
    <property type="entry name" value="PRC-barrel domain"/>
    <property type="match status" value="1"/>
</dbReference>
<evidence type="ECO:0000313" key="3">
    <source>
        <dbReference type="EMBL" id="MBB3192460.1"/>
    </source>
</evidence>
<dbReference type="RefSeq" id="WP_183328114.1">
    <property type="nucleotide sequence ID" value="NZ_JACHXP010000030.1"/>
</dbReference>
<comment type="caution">
    <text evidence="3">The sequence shown here is derived from an EMBL/GenBank/DDBJ whole genome shotgun (WGS) entry which is preliminary data.</text>
</comment>
<feature type="chain" id="PRO_5032896476" evidence="1">
    <location>
        <begin position="30"/>
        <end position="185"/>
    </location>
</feature>
<dbReference type="InterPro" id="IPR027275">
    <property type="entry name" value="PRC-brl_dom"/>
</dbReference>
<proteinExistence type="predicted"/>